<keyword evidence="1" id="KW-0812">Transmembrane</keyword>
<keyword evidence="3" id="KW-1185">Reference proteome</keyword>
<evidence type="ECO:0000313" key="3">
    <source>
        <dbReference type="Proteomes" id="UP000092445"/>
    </source>
</evidence>
<dbReference type="EnsemblMetazoa" id="GPAI005228-RA">
    <property type="protein sequence ID" value="GPAI005228-PA"/>
    <property type="gene ID" value="GPAI005228"/>
</dbReference>
<dbReference type="Proteomes" id="UP000092445">
    <property type="component" value="Unassembled WGS sequence"/>
</dbReference>
<reference evidence="2" key="2">
    <citation type="submission" date="2020-05" db="UniProtKB">
        <authorList>
            <consortium name="EnsemblMetazoa"/>
        </authorList>
    </citation>
    <scope>IDENTIFICATION</scope>
    <source>
        <strain evidence="2">IAEA</strain>
    </source>
</reference>
<accession>A0A1A9Z6B5</accession>
<feature type="transmembrane region" description="Helical" evidence="1">
    <location>
        <begin position="129"/>
        <end position="154"/>
    </location>
</feature>
<proteinExistence type="predicted"/>
<sequence length="212" mass="23442">MHTNTVYSHKAQSKRSDCVWLHKNTQPFGRVSVAEDTEAFVIVIVLDADADVDADADDGADADAVVKVATSCLSLPLLLFPFSVFCRCCCCRSIVMEYKDCISSLAIMKTPFASAPEDFSLIKYCSRDLVAVIVEIVTVSVLISLLIVVVVVALECTVTVVVKGMKYLFRDTTLILRSFNIYATVISERVKKINSTSQRNPITRYNALRLTN</sequence>
<keyword evidence="1" id="KW-1133">Transmembrane helix</keyword>
<protein>
    <submittedName>
        <fullName evidence="2">Uncharacterized protein</fullName>
    </submittedName>
</protein>
<name>A0A1A9Z6B5_GLOPL</name>
<dbReference type="VEuPathDB" id="VectorBase:GPAI005228"/>
<organism evidence="2 3">
    <name type="scientific">Glossina pallidipes</name>
    <name type="common">Tsetse fly</name>
    <dbReference type="NCBI Taxonomy" id="7398"/>
    <lineage>
        <taxon>Eukaryota</taxon>
        <taxon>Metazoa</taxon>
        <taxon>Ecdysozoa</taxon>
        <taxon>Arthropoda</taxon>
        <taxon>Hexapoda</taxon>
        <taxon>Insecta</taxon>
        <taxon>Pterygota</taxon>
        <taxon>Neoptera</taxon>
        <taxon>Endopterygota</taxon>
        <taxon>Diptera</taxon>
        <taxon>Brachycera</taxon>
        <taxon>Muscomorpha</taxon>
        <taxon>Hippoboscoidea</taxon>
        <taxon>Glossinidae</taxon>
        <taxon>Glossina</taxon>
    </lineage>
</organism>
<evidence type="ECO:0000256" key="1">
    <source>
        <dbReference type="SAM" id="Phobius"/>
    </source>
</evidence>
<evidence type="ECO:0000313" key="2">
    <source>
        <dbReference type="EnsemblMetazoa" id="GPAI005228-PA"/>
    </source>
</evidence>
<keyword evidence="1" id="KW-0472">Membrane</keyword>
<reference evidence="3" key="1">
    <citation type="submission" date="2014-03" db="EMBL/GenBank/DDBJ databases">
        <authorList>
            <person name="Aksoy S."/>
            <person name="Warren W."/>
            <person name="Wilson R.K."/>
        </authorList>
    </citation>
    <scope>NUCLEOTIDE SEQUENCE [LARGE SCALE GENOMIC DNA]</scope>
    <source>
        <strain evidence="3">IAEA</strain>
    </source>
</reference>
<dbReference type="AlphaFoldDB" id="A0A1A9Z6B5"/>